<comment type="caution">
    <text evidence="1">The sequence shown here is derived from an EMBL/GenBank/DDBJ whole genome shotgun (WGS) entry which is preliminary data.</text>
</comment>
<gene>
    <name evidence="1" type="ORF">RFULGI_LOCUS15084</name>
</gene>
<dbReference type="Proteomes" id="UP000789396">
    <property type="component" value="Unassembled WGS sequence"/>
</dbReference>
<name>A0A9N9NWV4_9GLOM</name>
<feature type="non-terminal residue" evidence="1">
    <location>
        <position position="210"/>
    </location>
</feature>
<dbReference type="AlphaFoldDB" id="A0A9N9NWV4"/>
<proteinExistence type="predicted"/>
<dbReference type="EMBL" id="CAJVPZ010046692">
    <property type="protein sequence ID" value="CAG8771363.1"/>
    <property type="molecule type" value="Genomic_DNA"/>
</dbReference>
<evidence type="ECO:0000313" key="1">
    <source>
        <dbReference type="EMBL" id="CAG8771363.1"/>
    </source>
</evidence>
<keyword evidence="2" id="KW-1185">Reference proteome</keyword>
<evidence type="ECO:0000313" key="2">
    <source>
        <dbReference type="Proteomes" id="UP000789396"/>
    </source>
</evidence>
<sequence>VTLKHKILHDKPTEVATPSEVKQEINENLHLSPVELRYHLRKKFDISNITSKQIYYWWSYFTQQFYKTDENHVISTCIFFDKQSNNYYDHCFQLDTDNITAIGFTTCLLEGLRTKALTDFFYTFRNKGLNPSYFYTDKDFAEITAAKNIWLLTNIQLCLWHIEKAFKEKLISCKKIMYTNYKYEEVIKEFTFIDPSFIPDLQRTDNEYYI</sequence>
<organism evidence="1 2">
    <name type="scientific">Racocetra fulgida</name>
    <dbReference type="NCBI Taxonomy" id="60492"/>
    <lineage>
        <taxon>Eukaryota</taxon>
        <taxon>Fungi</taxon>
        <taxon>Fungi incertae sedis</taxon>
        <taxon>Mucoromycota</taxon>
        <taxon>Glomeromycotina</taxon>
        <taxon>Glomeromycetes</taxon>
        <taxon>Diversisporales</taxon>
        <taxon>Gigasporaceae</taxon>
        <taxon>Racocetra</taxon>
    </lineage>
</organism>
<accession>A0A9N9NWV4</accession>
<dbReference type="OrthoDB" id="2434592at2759"/>
<protein>
    <submittedName>
        <fullName evidence="1">366_t:CDS:1</fullName>
    </submittedName>
</protein>
<feature type="non-terminal residue" evidence="1">
    <location>
        <position position="1"/>
    </location>
</feature>
<reference evidence="1" key="1">
    <citation type="submission" date="2021-06" db="EMBL/GenBank/DDBJ databases">
        <authorList>
            <person name="Kallberg Y."/>
            <person name="Tangrot J."/>
            <person name="Rosling A."/>
        </authorList>
    </citation>
    <scope>NUCLEOTIDE SEQUENCE</scope>
    <source>
        <strain evidence="1">IN212</strain>
    </source>
</reference>